<protein>
    <recommendedName>
        <fullName evidence="1">Protein SlyX homolog</fullName>
    </recommendedName>
</protein>
<comment type="caution">
    <text evidence="3">The sequence shown here is derived from an EMBL/GenBank/DDBJ whole genome shotgun (WGS) entry which is preliminary data.</text>
</comment>
<sequence>MSTPEYIEALETKLAFLEATVDELNQALTDQQSQLDKMQFQIRFLTEKMQQQQVSNIASMAEETPPPHY</sequence>
<gene>
    <name evidence="1" type="primary">slyX</name>
    <name evidence="3" type="ORF">ACFP85_00380</name>
</gene>
<dbReference type="EMBL" id="JBHSUS010000001">
    <property type="protein sequence ID" value="MFC6438616.1"/>
    <property type="molecule type" value="Genomic_DNA"/>
</dbReference>
<evidence type="ECO:0000256" key="1">
    <source>
        <dbReference type="HAMAP-Rule" id="MF_00715"/>
    </source>
</evidence>
<dbReference type="InterPro" id="IPR007236">
    <property type="entry name" value="SlyX"/>
</dbReference>
<dbReference type="PANTHER" id="PTHR36508">
    <property type="entry name" value="PROTEIN SLYX"/>
    <property type="match status" value="1"/>
</dbReference>
<feature type="coiled-coil region" evidence="2">
    <location>
        <begin position="7"/>
        <end position="48"/>
    </location>
</feature>
<dbReference type="RefSeq" id="WP_131259495.1">
    <property type="nucleotide sequence ID" value="NZ_JBHSUS010000001.1"/>
</dbReference>
<evidence type="ECO:0000313" key="3">
    <source>
        <dbReference type="EMBL" id="MFC6438616.1"/>
    </source>
</evidence>
<proteinExistence type="inferred from homology"/>
<evidence type="ECO:0000256" key="2">
    <source>
        <dbReference type="SAM" id="Coils"/>
    </source>
</evidence>
<dbReference type="Proteomes" id="UP001596364">
    <property type="component" value="Unassembled WGS sequence"/>
</dbReference>
<keyword evidence="4" id="KW-1185">Reference proteome</keyword>
<dbReference type="PANTHER" id="PTHR36508:SF1">
    <property type="entry name" value="PROTEIN SLYX"/>
    <property type="match status" value="1"/>
</dbReference>
<accession>A0ABW1XEH2</accession>
<evidence type="ECO:0000313" key="4">
    <source>
        <dbReference type="Proteomes" id="UP001596364"/>
    </source>
</evidence>
<dbReference type="Gene3D" id="1.20.5.300">
    <property type="match status" value="1"/>
</dbReference>
<reference evidence="4" key="1">
    <citation type="journal article" date="2019" name="Int. J. Syst. Evol. Microbiol.">
        <title>The Global Catalogue of Microorganisms (GCM) 10K type strain sequencing project: providing services to taxonomists for standard genome sequencing and annotation.</title>
        <authorList>
            <consortium name="The Broad Institute Genomics Platform"/>
            <consortium name="The Broad Institute Genome Sequencing Center for Infectious Disease"/>
            <person name="Wu L."/>
            <person name="Ma J."/>
        </authorList>
    </citation>
    <scope>NUCLEOTIDE SEQUENCE [LARGE SCALE GENOMIC DNA]</scope>
    <source>
        <strain evidence="4">CGMCC 1.16031</strain>
    </source>
</reference>
<name>A0ABW1XEH2_9ALTE</name>
<dbReference type="Pfam" id="PF04102">
    <property type="entry name" value="SlyX"/>
    <property type="match status" value="1"/>
</dbReference>
<dbReference type="HAMAP" id="MF_00715">
    <property type="entry name" value="SlyX"/>
    <property type="match status" value="1"/>
</dbReference>
<keyword evidence="2" id="KW-0175">Coiled coil</keyword>
<comment type="similarity">
    <text evidence="1">Belongs to the SlyX family.</text>
</comment>
<organism evidence="3 4">
    <name type="scientific">Pseudobowmanella zhangzhouensis</name>
    <dbReference type="NCBI Taxonomy" id="1537679"/>
    <lineage>
        <taxon>Bacteria</taxon>
        <taxon>Pseudomonadati</taxon>
        <taxon>Pseudomonadota</taxon>
        <taxon>Gammaproteobacteria</taxon>
        <taxon>Alteromonadales</taxon>
        <taxon>Alteromonadaceae</taxon>
    </lineage>
</organism>